<dbReference type="PROSITE" id="PS50235">
    <property type="entry name" value="USP_3"/>
    <property type="match status" value="1"/>
</dbReference>
<organism evidence="3 4">
    <name type="scientific">Tritrichomonas foetus</name>
    <dbReference type="NCBI Taxonomy" id="1144522"/>
    <lineage>
        <taxon>Eukaryota</taxon>
        <taxon>Metamonada</taxon>
        <taxon>Parabasalia</taxon>
        <taxon>Tritrichomonadida</taxon>
        <taxon>Tritrichomonadidae</taxon>
        <taxon>Tritrichomonas</taxon>
    </lineage>
</organism>
<dbReference type="GO" id="GO:0016579">
    <property type="term" value="P:protein deubiquitination"/>
    <property type="evidence" value="ECO:0007669"/>
    <property type="project" value="InterPro"/>
</dbReference>
<dbReference type="PROSITE" id="PS00972">
    <property type="entry name" value="USP_1"/>
    <property type="match status" value="1"/>
</dbReference>
<dbReference type="SUPFAM" id="SSF54001">
    <property type="entry name" value="Cysteine proteinases"/>
    <property type="match status" value="1"/>
</dbReference>
<dbReference type="EMBL" id="MLAK01000798">
    <property type="protein sequence ID" value="OHT04300.1"/>
    <property type="molecule type" value="Genomic_DNA"/>
</dbReference>
<name>A0A1J4K3H7_9EUKA</name>
<dbReference type="GO" id="GO:0005634">
    <property type="term" value="C:nucleus"/>
    <property type="evidence" value="ECO:0007669"/>
    <property type="project" value="TreeGrafter"/>
</dbReference>
<evidence type="ECO:0000313" key="4">
    <source>
        <dbReference type="Proteomes" id="UP000179807"/>
    </source>
</evidence>
<dbReference type="Proteomes" id="UP000179807">
    <property type="component" value="Unassembled WGS sequence"/>
</dbReference>
<dbReference type="GO" id="GO:0004843">
    <property type="term" value="F:cysteine-type deubiquitinase activity"/>
    <property type="evidence" value="ECO:0007669"/>
    <property type="project" value="InterPro"/>
</dbReference>
<dbReference type="RefSeq" id="XP_068357436.1">
    <property type="nucleotide sequence ID" value="XM_068506055.1"/>
</dbReference>
<dbReference type="Gene3D" id="3.90.70.10">
    <property type="entry name" value="Cysteine proteinases"/>
    <property type="match status" value="2"/>
</dbReference>
<dbReference type="PANTHER" id="PTHR24006:SF644">
    <property type="entry name" value="UBIQUITIN CARBOXYL-TERMINAL HYDROLASE 7"/>
    <property type="match status" value="1"/>
</dbReference>
<feature type="compositionally biased region" description="Basic and acidic residues" evidence="1">
    <location>
        <begin position="518"/>
        <end position="541"/>
    </location>
</feature>
<feature type="compositionally biased region" description="Basic and acidic residues" evidence="1">
    <location>
        <begin position="446"/>
        <end position="456"/>
    </location>
</feature>
<feature type="region of interest" description="Disordered" evidence="1">
    <location>
        <begin position="446"/>
        <end position="541"/>
    </location>
</feature>
<dbReference type="GeneID" id="94840759"/>
<reference evidence="3" key="1">
    <citation type="submission" date="2016-10" db="EMBL/GenBank/DDBJ databases">
        <authorList>
            <person name="Benchimol M."/>
            <person name="Almeida L.G."/>
            <person name="Vasconcelos A.T."/>
            <person name="Perreira-Neves A."/>
            <person name="Rosa I.A."/>
            <person name="Tasca T."/>
            <person name="Bogo M.R."/>
            <person name="de Souza W."/>
        </authorList>
    </citation>
    <scope>NUCLEOTIDE SEQUENCE [LARGE SCALE GENOMIC DNA]</scope>
    <source>
        <strain evidence="3">K</strain>
    </source>
</reference>
<dbReference type="OrthoDB" id="2420415at2759"/>
<feature type="compositionally biased region" description="Polar residues" evidence="1">
    <location>
        <begin position="497"/>
        <end position="516"/>
    </location>
</feature>
<keyword evidence="4" id="KW-1185">Reference proteome</keyword>
<feature type="compositionally biased region" description="Basic and acidic residues" evidence="1">
    <location>
        <begin position="478"/>
        <end position="488"/>
    </location>
</feature>
<evidence type="ECO:0000259" key="2">
    <source>
        <dbReference type="PROSITE" id="PS50235"/>
    </source>
</evidence>
<dbReference type="InterPro" id="IPR018200">
    <property type="entry name" value="USP_CS"/>
</dbReference>
<dbReference type="PROSITE" id="PS00973">
    <property type="entry name" value="USP_2"/>
    <property type="match status" value="1"/>
</dbReference>
<comment type="caution">
    <text evidence="3">The sequence shown here is derived from an EMBL/GenBank/DDBJ whole genome shotgun (WGS) entry which is preliminary data.</text>
</comment>
<evidence type="ECO:0000256" key="1">
    <source>
        <dbReference type="SAM" id="MobiDB-lite"/>
    </source>
</evidence>
<dbReference type="GO" id="GO:0031647">
    <property type="term" value="P:regulation of protein stability"/>
    <property type="evidence" value="ECO:0007669"/>
    <property type="project" value="TreeGrafter"/>
</dbReference>
<evidence type="ECO:0000313" key="3">
    <source>
        <dbReference type="EMBL" id="OHT04300.1"/>
    </source>
</evidence>
<accession>A0A1J4K3H7</accession>
<protein>
    <recommendedName>
        <fullName evidence="2">USP domain-containing protein</fullName>
    </recommendedName>
</protein>
<dbReference type="InterPro" id="IPR038765">
    <property type="entry name" value="Papain-like_cys_pep_sf"/>
</dbReference>
<proteinExistence type="predicted"/>
<gene>
    <name evidence="3" type="ORF">TRFO_28240</name>
</gene>
<dbReference type="Pfam" id="PF00443">
    <property type="entry name" value="UCH"/>
    <property type="match status" value="1"/>
</dbReference>
<dbReference type="GO" id="GO:0005829">
    <property type="term" value="C:cytosol"/>
    <property type="evidence" value="ECO:0007669"/>
    <property type="project" value="TreeGrafter"/>
</dbReference>
<dbReference type="VEuPathDB" id="TrichDB:TRFO_28240"/>
<sequence>MNEKSSQQLFSYSKNDFCIEGEWVTDCSEAEDELVKSPPFFYHDTSFVFSFYFRTTDTIFTMFVDAVKNIKELNYPVSIEITFQNLDEKKSLFKRGTFRFSPSTKRAIIAFNDISSFSVFDDGDFSIDGRFHFLFKIFHRKAKKPKELSLKPLFYQIQSKYNYCCSVSNSPSVFQNKFLKSLLNIFFPNTNQEPIKNQNNLKNEYFFKNEMNFSNESEICCYVGLNNQGATCYLNSLLQSLFHLPAFRSIVYKMPLENVDQKRSVVFNLQKLFSLLENSDVAVSTKDLTNSFGWTNQDSFMQHDVQELCRVLLDNLEKKMPNNMKTAISDLFQFQMCQHLKCINVDYENVNVENYFDLTLEVKGCKDIYESIEKLLAPEKLDELYETEKFGKQEAIIFSSIKNLPPVLQIHLKRFKFESNIETKVNDKFIFPKELDMSRFVNQNDLKDNKREENSRSDINTINDEENKIENDIELFESTEKPKNKEMSTESEENQFEKYNQNQETDVENENPNQIIGTKEDTPETEKSQFEVKNENENKSDIQENKTENIENVSANEKNDAINDYLHFEKSKNEEKLSNDDYLYELFGVLVHQGNAFMGHYFAYLRPTPNHKWFKFNDSTVSHVTEFEAIDKNFGDKKINSSGYMLIYVKKSEIPKIFTCSACPPKFINLNELSSQSANKDLIANQSDDFDMKTIKEKDSLMIKLVTEDDLRKDCVEYSLLSNCNSGTLVIKKKVTYNKLLQRISDFFQTEEDKMSVFRYGADGAIGEQFQKNDELICWFGQQKLSVFCRLNSLKNNIKSNELIIFLKVFDGNSIKFYKTLIVKQKKKVVKSLRKDIKNYFGPNVDIKKHILLFARKCKTLFYRVQQEWTFQDNKLYNGCILVMQNIITNPAKDINSRYSKPINTIVNNEDNLEIKIDYPIFEPSMLFYIDSKYNMCDAIVSEYDFPTKKLFYLRFCFNTNLPELKRIVANAANIDYDPSKSAIMLYTQHLNSPDEPNLYPLNPNSTKFTEPIKRLFFRFFRNTAENKMSTMTPIKMRISNGEIFTVLGSTRETIKHVVNNNSAIITEKIFLAMNSRNQESNNQESYNQESNNQMSTINFEDFEFSLENNGSSLRNVSWNINVPSVNNNIIQINQRENLEENQKKIAVCHTSGVDMFVPFYFILNDKETFVDTKKRIFEIIKEKIDEKASMNLNITLRKMNNYCYDTHQPRSINNDDVLYQLADEKSFIFIEQQKPQKNVVASQLPAPKKYGVVINN</sequence>
<dbReference type="InterPro" id="IPR028889">
    <property type="entry name" value="USP"/>
</dbReference>
<dbReference type="InterPro" id="IPR050164">
    <property type="entry name" value="Peptidase_C19"/>
</dbReference>
<dbReference type="InterPro" id="IPR001394">
    <property type="entry name" value="Peptidase_C19_UCH"/>
</dbReference>
<dbReference type="PANTHER" id="PTHR24006">
    <property type="entry name" value="UBIQUITIN CARBOXYL-TERMINAL HYDROLASE"/>
    <property type="match status" value="1"/>
</dbReference>
<feature type="domain" description="USP" evidence="2">
    <location>
        <begin position="223"/>
        <end position="651"/>
    </location>
</feature>
<dbReference type="AlphaFoldDB" id="A0A1J4K3H7"/>